<dbReference type="PANTHER" id="PTHR31299">
    <property type="entry name" value="ESTERASE, PUTATIVE (AFU_ORTHOLOGUE AFUA_1G05850)-RELATED"/>
    <property type="match status" value="1"/>
</dbReference>
<dbReference type="GO" id="GO:0004719">
    <property type="term" value="F:protein-L-isoaspartate (D-aspartate) O-methyltransferase activity"/>
    <property type="evidence" value="ECO:0007669"/>
    <property type="project" value="UniProtKB-UniRule"/>
</dbReference>
<comment type="function">
    <text evidence="7">Catalyzes the methyl esterification of L-isoaspartyl residues in peptides and proteins that result from spontaneous decomposition of normal L-aspartyl and L-asparaginyl residues. It plays a role in the repair and/or degradation of damaged proteins.</text>
</comment>
<dbReference type="GO" id="GO:0030091">
    <property type="term" value="P:protein repair"/>
    <property type="evidence" value="ECO:0007669"/>
    <property type="project" value="UniProtKB-UniRule"/>
</dbReference>
<dbReference type="Proteomes" id="UP000295075">
    <property type="component" value="Unassembled WGS sequence"/>
</dbReference>
<keyword evidence="9" id="KW-1185">Reference proteome</keyword>
<evidence type="ECO:0000313" key="8">
    <source>
        <dbReference type="EMBL" id="TDC30203.1"/>
    </source>
</evidence>
<dbReference type="AlphaFoldDB" id="A0A4R4Q5Q4"/>
<evidence type="ECO:0000256" key="1">
    <source>
        <dbReference type="ARBA" id="ARBA00004496"/>
    </source>
</evidence>
<evidence type="ECO:0000256" key="2">
    <source>
        <dbReference type="ARBA" id="ARBA00005369"/>
    </source>
</evidence>
<dbReference type="SUPFAM" id="SSF159501">
    <property type="entry name" value="EreA/ChaN-like"/>
    <property type="match status" value="1"/>
</dbReference>
<dbReference type="GO" id="GO:0032259">
    <property type="term" value="P:methylation"/>
    <property type="evidence" value="ECO:0007669"/>
    <property type="project" value="UniProtKB-KW"/>
</dbReference>
<dbReference type="RefSeq" id="WP_132406626.1">
    <property type="nucleotide sequence ID" value="NZ_SMKA01000049.1"/>
</dbReference>
<gene>
    <name evidence="7" type="primary">pcm</name>
    <name evidence="8" type="ORF">E1261_14015</name>
</gene>
<evidence type="ECO:0000256" key="7">
    <source>
        <dbReference type="HAMAP-Rule" id="MF_00090"/>
    </source>
</evidence>
<comment type="caution">
    <text evidence="8">The sequence shown here is derived from an EMBL/GenBank/DDBJ whole genome shotgun (WGS) entry which is preliminary data.</text>
</comment>
<keyword evidence="6 7" id="KW-0949">S-adenosyl-L-methionine</keyword>
<dbReference type="NCBIfam" id="NF001453">
    <property type="entry name" value="PRK00312.1"/>
    <property type="match status" value="1"/>
</dbReference>
<comment type="catalytic activity">
    <reaction evidence="7">
        <text>[protein]-L-isoaspartate + S-adenosyl-L-methionine = [protein]-L-isoaspartate alpha-methyl ester + S-adenosyl-L-homocysteine</text>
        <dbReference type="Rhea" id="RHEA:12705"/>
        <dbReference type="Rhea" id="RHEA-COMP:12143"/>
        <dbReference type="Rhea" id="RHEA-COMP:12144"/>
        <dbReference type="ChEBI" id="CHEBI:57856"/>
        <dbReference type="ChEBI" id="CHEBI:59789"/>
        <dbReference type="ChEBI" id="CHEBI:90596"/>
        <dbReference type="ChEBI" id="CHEBI:90598"/>
        <dbReference type="EC" id="2.1.1.77"/>
    </reaction>
</comment>
<dbReference type="Gene3D" id="3.30.1870.10">
    <property type="entry name" value="EreA-like, domain 2"/>
    <property type="match status" value="1"/>
</dbReference>
<name>A0A4R4Q5Q4_9ACTN</name>
<feature type="active site" evidence="7">
    <location>
        <position position="65"/>
    </location>
</feature>
<dbReference type="NCBIfam" id="TIGR00080">
    <property type="entry name" value="pimt"/>
    <property type="match status" value="1"/>
</dbReference>
<proteinExistence type="inferred from homology"/>
<evidence type="ECO:0000256" key="5">
    <source>
        <dbReference type="ARBA" id="ARBA00022679"/>
    </source>
</evidence>
<reference evidence="8 9" key="1">
    <citation type="submission" date="2019-03" db="EMBL/GenBank/DDBJ databases">
        <title>Draft genome sequences of novel Actinobacteria.</title>
        <authorList>
            <person name="Sahin N."/>
            <person name="Ay H."/>
            <person name="Saygin H."/>
        </authorList>
    </citation>
    <scope>NUCLEOTIDE SEQUENCE [LARGE SCALE GENOMIC DNA]</scope>
    <source>
        <strain evidence="8 9">JCM 30547</strain>
    </source>
</reference>
<evidence type="ECO:0000256" key="3">
    <source>
        <dbReference type="ARBA" id="ARBA00022490"/>
    </source>
</evidence>
<keyword evidence="4 7" id="KW-0489">Methyltransferase</keyword>
<dbReference type="Gene3D" id="1.20.1440.30">
    <property type="entry name" value="Biosynthetic Protein domain"/>
    <property type="match status" value="1"/>
</dbReference>
<evidence type="ECO:0000256" key="4">
    <source>
        <dbReference type="ARBA" id="ARBA00022603"/>
    </source>
</evidence>
<accession>A0A4R4Q5Q4</accession>
<dbReference type="InterPro" id="IPR029063">
    <property type="entry name" value="SAM-dependent_MTases_sf"/>
</dbReference>
<dbReference type="Pfam" id="PF01135">
    <property type="entry name" value="PCMT"/>
    <property type="match status" value="1"/>
</dbReference>
<comment type="similarity">
    <text evidence="2 7">Belongs to the methyltransferase superfamily. L-isoaspartyl/D-aspartyl protein methyltransferase family.</text>
</comment>
<dbReference type="FunFam" id="3.40.50.150:FF:000010">
    <property type="entry name" value="Protein-L-isoaspartate O-methyltransferase"/>
    <property type="match status" value="1"/>
</dbReference>
<dbReference type="InterPro" id="IPR000682">
    <property type="entry name" value="PCMT"/>
</dbReference>
<dbReference type="Gene3D" id="3.40.1660.10">
    <property type="entry name" value="EreA-like (biosynthetic domain)"/>
    <property type="match status" value="1"/>
</dbReference>
<dbReference type="CDD" id="cd14728">
    <property type="entry name" value="Ere-like"/>
    <property type="match status" value="1"/>
</dbReference>
<dbReference type="HAMAP" id="MF_00090">
    <property type="entry name" value="PIMT"/>
    <property type="match status" value="1"/>
</dbReference>
<dbReference type="InterPro" id="IPR007815">
    <property type="entry name" value="Emycin_Estase"/>
</dbReference>
<dbReference type="SUPFAM" id="SSF53335">
    <property type="entry name" value="S-adenosyl-L-methionine-dependent methyltransferases"/>
    <property type="match status" value="1"/>
</dbReference>
<dbReference type="CDD" id="cd02440">
    <property type="entry name" value="AdoMet_MTases"/>
    <property type="match status" value="1"/>
</dbReference>
<protein>
    <recommendedName>
        <fullName evidence="7">Protein-L-isoaspartate O-methyltransferase</fullName>
        <ecNumber evidence="7">2.1.1.77</ecNumber>
    </recommendedName>
    <alternativeName>
        <fullName evidence="7">L-isoaspartyl protein carboxyl methyltransferase</fullName>
    </alternativeName>
    <alternativeName>
        <fullName evidence="7">Protein L-isoaspartyl methyltransferase</fullName>
    </alternativeName>
    <alternativeName>
        <fullName evidence="7">Protein-beta-aspartate methyltransferase</fullName>
        <shortName evidence="7">PIMT</shortName>
    </alternativeName>
</protein>
<dbReference type="InterPro" id="IPR052036">
    <property type="entry name" value="Hydrolase/PRTase-associated"/>
</dbReference>
<comment type="subcellular location">
    <subcellularLocation>
        <location evidence="1 7">Cytoplasm</location>
    </subcellularLocation>
</comment>
<sequence>MGSVVTDRSSERVQLVRSIAGRGVTDARVLAAMRQVRREAFVPPDLAEFAYRDLALPIESEQTISQPYIVALMTQALELEPHDRVLEIGTGSGYAAAVLSHVASEVFTIERHAQLAATARERLTSHGIHNTQVKHGDGRLGWPDHAPYDAIVVTAAAEAVPERLGGQLAIGGRLVIPVGAPDEIHELVRIRRTGADDFEEETLEQVRFVPLLPGRTEIADDTTGLRSVRGVPAAIAANCEPVEDLESVDLDGFLQRIGSARLVLLGEASHGTSEFYRMRHRITRDLIERAGFQFVAVEADWPDAARIDAYVRGAADTREPVRSAFQRFPQWMWRNADVLDFVDWLRAHNQEQPAHQVSFHGLDLYSMHDSMQRVVDYLEGVDPELAESAKRRYGCLTPYESDPAAYGLASLKRGYPECEHDVVTVLRELCQGRDRYLTGQGEAFLDAEQNAVITRDAERYYRAMYYGGAESWNIRDRHMFSTLQALIAFHGPAAKAVVWAHNSHLGDARATALSSDGQINLGQLIREQYGGQSYHLGFGTDHGTVLAAAAWGQEPQVMKVQPGRQRSYEQLFHQVEQRAFLLPLRSGHVDPQLRLALEKERLERAIGVVYRPQSELASHYFGAVLPEQFDEYFWYDETTAVTALPGTTRGPADPRHPFHTLDT</sequence>
<keyword evidence="3 7" id="KW-0963">Cytoplasm</keyword>
<dbReference type="EMBL" id="SMKA01000049">
    <property type="protein sequence ID" value="TDC30203.1"/>
    <property type="molecule type" value="Genomic_DNA"/>
</dbReference>
<dbReference type="OrthoDB" id="4035289at2"/>
<organism evidence="8 9">
    <name type="scientific">Kribbella albertanoniae</name>
    <dbReference type="NCBI Taxonomy" id="1266829"/>
    <lineage>
        <taxon>Bacteria</taxon>
        <taxon>Bacillati</taxon>
        <taxon>Actinomycetota</taxon>
        <taxon>Actinomycetes</taxon>
        <taxon>Propionibacteriales</taxon>
        <taxon>Kribbellaceae</taxon>
        <taxon>Kribbella</taxon>
    </lineage>
</organism>
<evidence type="ECO:0000313" key="9">
    <source>
        <dbReference type="Proteomes" id="UP000295075"/>
    </source>
</evidence>
<dbReference type="GO" id="GO:0005737">
    <property type="term" value="C:cytoplasm"/>
    <property type="evidence" value="ECO:0007669"/>
    <property type="project" value="UniProtKB-SubCell"/>
</dbReference>
<dbReference type="PANTHER" id="PTHR31299:SF0">
    <property type="entry name" value="ESTERASE, PUTATIVE (AFU_ORTHOLOGUE AFUA_1G05850)-RELATED"/>
    <property type="match status" value="1"/>
</dbReference>
<evidence type="ECO:0000256" key="6">
    <source>
        <dbReference type="ARBA" id="ARBA00022691"/>
    </source>
</evidence>
<dbReference type="Pfam" id="PF05139">
    <property type="entry name" value="Erythro_esteras"/>
    <property type="match status" value="1"/>
</dbReference>
<dbReference type="PROSITE" id="PS01279">
    <property type="entry name" value="PCMT"/>
    <property type="match status" value="1"/>
</dbReference>
<dbReference type="GO" id="GO:0046677">
    <property type="term" value="P:response to antibiotic"/>
    <property type="evidence" value="ECO:0007669"/>
    <property type="project" value="InterPro"/>
</dbReference>
<dbReference type="EC" id="2.1.1.77" evidence="7"/>
<dbReference type="Gene3D" id="3.40.50.150">
    <property type="entry name" value="Vaccinia Virus protein VP39"/>
    <property type="match status" value="1"/>
</dbReference>
<keyword evidence="5 7" id="KW-0808">Transferase</keyword>